<proteinExistence type="predicted"/>
<reference evidence="3" key="2">
    <citation type="submission" date="2017-06" db="EMBL/GenBank/DDBJ databases">
        <title>WGS assembly of Brachypodium distachyon.</title>
        <authorList>
            <consortium name="The International Brachypodium Initiative"/>
            <person name="Lucas S."/>
            <person name="Harmon-Smith M."/>
            <person name="Lail K."/>
            <person name="Tice H."/>
            <person name="Grimwood J."/>
            <person name="Bruce D."/>
            <person name="Barry K."/>
            <person name="Shu S."/>
            <person name="Lindquist E."/>
            <person name="Wang M."/>
            <person name="Pitluck S."/>
            <person name="Vogel J.P."/>
            <person name="Garvin D.F."/>
            <person name="Mockler T.C."/>
            <person name="Schmutz J."/>
            <person name="Rokhsar D."/>
            <person name="Bevan M.W."/>
        </authorList>
    </citation>
    <scope>NUCLEOTIDE SEQUENCE</scope>
    <source>
        <strain evidence="3">Bd21</strain>
    </source>
</reference>
<reference evidence="3 4" key="1">
    <citation type="journal article" date="2010" name="Nature">
        <title>Genome sequencing and analysis of the model grass Brachypodium distachyon.</title>
        <authorList>
            <consortium name="International Brachypodium Initiative"/>
        </authorList>
    </citation>
    <scope>NUCLEOTIDE SEQUENCE [LARGE SCALE GENOMIC DNA]</scope>
    <source>
        <strain evidence="3 4">Bd21</strain>
    </source>
</reference>
<evidence type="ECO:0000313" key="3">
    <source>
        <dbReference type="EMBL" id="KQK16948.1"/>
    </source>
</evidence>
<keyword evidence="2" id="KW-0732">Signal</keyword>
<gene>
    <name evidence="3" type="ORF">BRADI_1g31611v3</name>
</gene>
<sequence>MFPSGRRGLPWLAGLGLYAVALGAAPVRAPGVQRDGLSLPDPGAAAGARGRIHEPQPVRVHALRPLLGAPRQVPQRFVETHGWHISKGSVPLLAARRRCHHGGPLHPLAVLLLGEPACTDSPFSFSRRRFSCRASATRRGV</sequence>
<evidence type="ECO:0000313" key="5">
    <source>
        <dbReference type="Proteomes" id="UP000008810"/>
    </source>
</evidence>
<evidence type="ECO:0000256" key="2">
    <source>
        <dbReference type="SAM" id="SignalP"/>
    </source>
</evidence>
<protein>
    <submittedName>
        <fullName evidence="3 4">Uncharacterized protein</fullName>
    </submittedName>
</protein>
<keyword evidence="5" id="KW-1185">Reference proteome</keyword>
<evidence type="ECO:0000313" key="4">
    <source>
        <dbReference type="EnsemblPlants" id="KQK16948"/>
    </source>
</evidence>
<dbReference type="EMBL" id="CM000880">
    <property type="protein sequence ID" value="KQK16948.1"/>
    <property type="molecule type" value="Genomic_DNA"/>
</dbReference>
<dbReference type="Gramene" id="KQK16948">
    <property type="protein sequence ID" value="KQK16948"/>
    <property type="gene ID" value="BRADI_1g31611v3"/>
</dbReference>
<dbReference type="InParanoid" id="A0A0Q3JY39"/>
<accession>A0A0Q3JY39</accession>
<feature type="chain" id="PRO_5035999711" evidence="2">
    <location>
        <begin position="24"/>
        <end position="141"/>
    </location>
</feature>
<feature type="region of interest" description="Disordered" evidence="1">
    <location>
        <begin position="31"/>
        <end position="52"/>
    </location>
</feature>
<dbReference type="AlphaFoldDB" id="A0A0Q3JY39"/>
<feature type="signal peptide" evidence="2">
    <location>
        <begin position="1"/>
        <end position="23"/>
    </location>
</feature>
<dbReference type="Proteomes" id="UP000008810">
    <property type="component" value="Chromosome 1"/>
</dbReference>
<name>A0A0Q3JY39_BRADI</name>
<dbReference type="EnsemblPlants" id="KQK16948">
    <property type="protein sequence ID" value="KQK16948"/>
    <property type="gene ID" value="BRADI_1g31611v3"/>
</dbReference>
<reference evidence="4" key="3">
    <citation type="submission" date="2018-08" db="UniProtKB">
        <authorList>
            <consortium name="EnsemblPlants"/>
        </authorList>
    </citation>
    <scope>IDENTIFICATION</scope>
    <source>
        <strain evidence="4">cv. Bd21</strain>
    </source>
</reference>
<organism evidence="3">
    <name type="scientific">Brachypodium distachyon</name>
    <name type="common">Purple false brome</name>
    <name type="synonym">Trachynia distachya</name>
    <dbReference type="NCBI Taxonomy" id="15368"/>
    <lineage>
        <taxon>Eukaryota</taxon>
        <taxon>Viridiplantae</taxon>
        <taxon>Streptophyta</taxon>
        <taxon>Embryophyta</taxon>
        <taxon>Tracheophyta</taxon>
        <taxon>Spermatophyta</taxon>
        <taxon>Magnoliopsida</taxon>
        <taxon>Liliopsida</taxon>
        <taxon>Poales</taxon>
        <taxon>Poaceae</taxon>
        <taxon>BOP clade</taxon>
        <taxon>Pooideae</taxon>
        <taxon>Stipodae</taxon>
        <taxon>Brachypodieae</taxon>
        <taxon>Brachypodium</taxon>
    </lineage>
</organism>
<evidence type="ECO:0000256" key="1">
    <source>
        <dbReference type="SAM" id="MobiDB-lite"/>
    </source>
</evidence>